<comment type="caution">
    <text evidence="2">The sequence shown here is derived from an EMBL/GenBank/DDBJ whole genome shotgun (WGS) entry which is preliminary data.</text>
</comment>
<reference evidence="2 3" key="1">
    <citation type="submission" date="2024-07" db="EMBL/GenBank/DDBJ databases">
        <authorList>
            <person name="Thanompreechachai J."/>
            <person name="Duangmal K."/>
        </authorList>
    </citation>
    <scope>NUCLEOTIDE SEQUENCE [LARGE SCALE GENOMIC DNA]</scope>
    <source>
        <strain evidence="2 3">TBRC 1896</strain>
    </source>
</reference>
<feature type="region of interest" description="Disordered" evidence="1">
    <location>
        <begin position="41"/>
        <end position="62"/>
    </location>
</feature>
<name>A0ABV4HWJ5_9ACTN</name>
<evidence type="ECO:0000313" key="2">
    <source>
        <dbReference type="EMBL" id="MEZ0490790.1"/>
    </source>
</evidence>
<dbReference type="Proteomes" id="UP001566476">
    <property type="component" value="Unassembled WGS sequence"/>
</dbReference>
<accession>A0ABV4HWJ5</accession>
<evidence type="ECO:0000313" key="3">
    <source>
        <dbReference type="Proteomes" id="UP001566476"/>
    </source>
</evidence>
<keyword evidence="3" id="KW-1185">Reference proteome</keyword>
<dbReference type="RefSeq" id="WP_370716835.1">
    <property type="nucleotide sequence ID" value="NZ_JBGGTQ010000001.1"/>
</dbReference>
<protein>
    <submittedName>
        <fullName evidence="2">Uncharacterized protein</fullName>
    </submittedName>
</protein>
<dbReference type="EMBL" id="JBGGTQ010000001">
    <property type="protein sequence ID" value="MEZ0490790.1"/>
    <property type="molecule type" value="Genomic_DNA"/>
</dbReference>
<proteinExistence type="predicted"/>
<gene>
    <name evidence="2" type="ORF">AB2L28_00880</name>
</gene>
<feature type="compositionally biased region" description="Pro residues" evidence="1">
    <location>
        <begin position="47"/>
        <end position="62"/>
    </location>
</feature>
<organism evidence="2 3">
    <name type="scientific">Kineococcus mangrovi</name>
    <dbReference type="NCBI Taxonomy" id="1660183"/>
    <lineage>
        <taxon>Bacteria</taxon>
        <taxon>Bacillati</taxon>
        <taxon>Actinomycetota</taxon>
        <taxon>Actinomycetes</taxon>
        <taxon>Kineosporiales</taxon>
        <taxon>Kineosporiaceae</taxon>
        <taxon>Kineococcus</taxon>
    </lineage>
</organism>
<sequence>MSRAVRLSQQYAAAWITYPDGRHHPWLLELGPSFDGLLVGTSFEVPDGPPPPTPPRPPGDRP</sequence>
<evidence type="ECO:0000256" key="1">
    <source>
        <dbReference type="SAM" id="MobiDB-lite"/>
    </source>
</evidence>